<comment type="caution">
    <text evidence="2">The sequence shown here is derived from an EMBL/GenBank/DDBJ whole genome shotgun (WGS) entry which is preliminary data.</text>
</comment>
<name>A0A844GZ37_9CHRO</name>
<dbReference type="Gene3D" id="3.40.50.300">
    <property type="entry name" value="P-loop containing nucleotide triphosphate hydrolases"/>
    <property type="match status" value="1"/>
</dbReference>
<dbReference type="InterPro" id="IPR027417">
    <property type="entry name" value="P-loop_NTPase"/>
</dbReference>
<protein>
    <submittedName>
        <fullName evidence="2">AAA family ATPase</fullName>
    </submittedName>
</protein>
<dbReference type="Pfam" id="PF01656">
    <property type="entry name" value="CbiA"/>
    <property type="match status" value="1"/>
</dbReference>
<dbReference type="EMBL" id="WMIA01000025">
    <property type="protein sequence ID" value="MTF40322.1"/>
    <property type="molecule type" value="Genomic_DNA"/>
</dbReference>
<reference evidence="2 3" key="1">
    <citation type="submission" date="2019-11" db="EMBL/GenBank/DDBJ databases">
        <title>Isolation of a new High Light Tolerant Cyanobacteria.</title>
        <authorList>
            <person name="Dobson Z."/>
            <person name="Vaughn N."/>
            <person name="Vaughn M."/>
            <person name="Fromme P."/>
            <person name="Mazor Y."/>
        </authorList>
    </citation>
    <scope>NUCLEOTIDE SEQUENCE [LARGE SCALE GENOMIC DNA]</scope>
    <source>
        <strain evidence="2 3">0216</strain>
    </source>
</reference>
<dbReference type="Proteomes" id="UP000437131">
    <property type="component" value="Unassembled WGS sequence"/>
</dbReference>
<dbReference type="PANTHER" id="PTHR13696:SF96">
    <property type="entry name" value="COBQ_COBB_MIND_PARA NUCLEOTIDE BINDING DOMAIN-CONTAINING PROTEIN"/>
    <property type="match status" value="1"/>
</dbReference>
<evidence type="ECO:0000313" key="2">
    <source>
        <dbReference type="EMBL" id="MTF40322.1"/>
    </source>
</evidence>
<dbReference type="CDD" id="cd02042">
    <property type="entry name" value="ParAB_family"/>
    <property type="match status" value="1"/>
</dbReference>
<dbReference type="RefSeq" id="WP_155084529.1">
    <property type="nucleotide sequence ID" value="NZ_WMIA01000025.1"/>
</dbReference>
<dbReference type="PIRSF" id="PIRSF009320">
    <property type="entry name" value="Nuc_binding_HP_1000"/>
    <property type="match status" value="1"/>
</dbReference>
<proteinExistence type="predicted"/>
<dbReference type="AlphaFoldDB" id="A0A844GZ37"/>
<dbReference type="SUPFAM" id="SSF52540">
    <property type="entry name" value="P-loop containing nucleoside triphosphate hydrolases"/>
    <property type="match status" value="1"/>
</dbReference>
<evidence type="ECO:0000313" key="3">
    <source>
        <dbReference type="Proteomes" id="UP000437131"/>
    </source>
</evidence>
<dbReference type="InterPro" id="IPR050678">
    <property type="entry name" value="DNA_Partitioning_ATPase"/>
</dbReference>
<sequence length="197" mass="21625">MIITVASFKGGVGKTTTAVHLATYFSKLASTLLIDGDPNRSASGWAKRGKLPFSVIDERQAAKYARQYEHIVIDTQARPEMEDLEALVEGCDLLIIPCTPDALALDAMMLTVKSLKQLGSESYKILLTIIPPKPSRDGEEARVMLTEAGLPLFKRGIRRYVAFQKAALAGIPVFETNDKQGKIAWTDYQAVGKEIIK</sequence>
<gene>
    <name evidence="2" type="ORF">GGC33_15490</name>
</gene>
<feature type="domain" description="CobQ/CobB/MinD/ParA nucleotide binding" evidence="1">
    <location>
        <begin position="3"/>
        <end position="173"/>
    </location>
</feature>
<accession>A0A844GZ37</accession>
<organism evidence="2 3">
    <name type="scientific">Cyanobacterium aponinum 0216</name>
    <dbReference type="NCBI Taxonomy" id="2676140"/>
    <lineage>
        <taxon>Bacteria</taxon>
        <taxon>Bacillati</taxon>
        <taxon>Cyanobacteriota</taxon>
        <taxon>Cyanophyceae</taxon>
        <taxon>Oscillatoriophycideae</taxon>
        <taxon>Chroococcales</taxon>
        <taxon>Geminocystaceae</taxon>
        <taxon>Cyanobacterium</taxon>
    </lineage>
</organism>
<evidence type="ECO:0000259" key="1">
    <source>
        <dbReference type="Pfam" id="PF01656"/>
    </source>
</evidence>
<dbReference type="InterPro" id="IPR002586">
    <property type="entry name" value="CobQ/CobB/MinD/ParA_Nub-bd_dom"/>
</dbReference>
<dbReference type="PANTHER" id="PTHR13696">
    <property type="entry name" value="P-LOOP CONTAINING NUCLEOSIDE TRIPHOSPHATE HYDROLASE"/>
    <property type="match status" value="1"/>
</dbReference>